<organism evidence="1 2">
    <name type="scientific">Russula earlei</name>
    <dbReference type="NCBI Taxonomy" id="71964"/>
    <lineage>
        <taxon>Eukaryota</taxon>
        <taxon>Fungi</taxon>
        <taxon>Dikarya</taxon>
        <taxon>Basidiomycota</taxon>
        <taxon>Agaricomycotina</taxon>
        <taxon>Agaricomycetes</taxon>
        <taxon>Russulales</taxon>
        <taxon>Russulaceae</taxon>
        <taxon>Russula</taxon>
    </lineage>
</organism>
<protein>
    <submittedName>
        <fullName evidence="1">Uncharacterized protein</fullName>
    </submittedName>
</protein>
<comment type="caution">
    <text evidence="1">The sequence shown here is derived from an EMBL/GenBank/DDBJ whole genome shotgun (WGS) entry which is preliminary data.</text>
</comment>
<dbReference type="Proteomes" id="UP001207468">
    <property type="component" value="Unassembled WGS sequence"/>
</dbReference>
<dbReference type="EMBL" id="JAGFNK010000087">
    <property type="protein sequence ID" value="KAI9508533.1"/>
    <property type="molecule type" value="Genomic_DNA"/>
</dbReference>
<gene>
    <name evidence="1" type="ORF">F5148DRAFT_1283913</name>
</gene>
<evidence type="ECO:0000313" key="1">
    <source>
        <dbReference type="EMBL" id="KAI9508533.1"/>
    </source>
</evidence>
<sequence length="707" mass="79449">MSAFSSLTFALFRRSLKNKQPSDIENCIKYLRYLRGRSLGDLVVAHGDIRLSLVQALTIQVVYGYGNAIANIVEMTVLCHELLASDDLEGPPTDAIESLVAALYNLVGLRGQPLEKVIKCLRKAHTRLPEVHDASQGLAYSLFMRFHRRALHLAAMLAQARFSYSANPEYMEEAILRCRTFVSALSPEDPFHLPYVQYLAQVEKSRLKEFGVTNDLAEAHSGLPEIIDNHSFSSLTTSLAKPVDSISMKGADRIQYLDMLSAMHNITDAAEIPHAIKNCRLLLASLHPTDDIAHHTAIEWVDFGRAFGHTSISTAYENAISLMQKSLVFAPTLEIQHFRLAAMRDDYMKLPLNYASYEVGSGRLKQAIEILERGRGLLWSEMRGLRTSIERLRMVKPDLADKFAAVNQGLEALTMSGSGSEGEGMDPFGRLVMKQRKLVEERDRLVFQIQTLPGFDSFLRARSFDTLRLKDQLLGARKKGLESTAYEDALRSVLDGLYDLVGHPVIEMLRKSRIPHSSNLANSAHKRRAGLRYFWSHNQMRLFRVKGEIRVIQALNAEVTSLIKEDATLEAVVGGLRHHRLVHFACHGDLEDGKPFNAHFKLHGDERLTLLDIAELTEESIADEGLHLAAAMQHCGFRSVVGTMWAMADTDGRDLARRFYKNVLSETGEAMPIYERSAVALRDAVKALRRKRGMTLERWVNFVHYGA</sequence>
<proteinExistence type="predicted"/>
<name>A0ACC0U9Z3_9AGAM</name>
<keyword evidence="2" id="KW-1185">Reference proteome</keyword>
<reference evidence="1" key="1">
    <citation type="submission" date="2021-03" db="EMBL/GenBank/DDBJ databases">
        <title>Evolutionary priming and transition to the ectomycorrhizal habit in an iconic lineage of mushroom-forming fungi: is preadaptation a requirement?</title>
        <authorList>
            <consortium name="DOE Joint Genome Institute"/>
            <person name="Looney B.P."/>
            <person name="Miyauchi S."/>
            <person name="Morin E."/>
            <person name="Drula E."/>
            <person name="Courty P.E."/>
            <person name="Chicoki N."/>
            <person name="Fauchery L."/>
            <person name="Kohler A."/>
            <person name="Kuo A."/>
            <person name="LaButti K."/>
            <person name="Pangilinan J."/>
            <person name="Lipzen A."/>
            <person name="Riley R."/>
            <person name="Andreopoulos W."/>
            <person name="He G."/>
            <person name="Johnson J."/>
            <person name="Barry K.W."/>
            <person name="Grigoriev I.V."/>
            <person name="Nagy L."/>
            <person name="Hibbett D."/>
            <person name="Henrissat B."/>
            <person name="Matheny P.B."/>
            <person name="Labbe J."/>
            <person name="Martin A.F."/>
        </authorList>
    </citation>
    <scope>NUCLEOTIDE SEQUENCE</scope>
    <source>
        <strain evidence="1">BPL698</strain>
    </source>
</reference>
<accession>A0ACC0U9Z3</accession>
<evidence type="ECO:0000313" key="2">
    <source>
        <dbReference type="Proteomes" id="UP001207468"/>
    </source>
</evidence>